<evidence type="ECO:0000313" key="3">
    <source>
        <dbReference type="Proteomes" id="UP001054902"/>
    </source>
</evidence>
<dbReference type="Pfam" id="PF22732">
    <property type="entry name" value="MSL3_chromo-like"/>
    <property type="match status" value="1"/>
</dbReference>
<dbReference type="InterPro" id="IPR016197">
    <property type="entry name" value="Chromo-like_dom_sf"/>
</dbReference>
<feature type="domain" description="MSL3 chromodomain-like" evidence="1">
    <location>
        <begin position="74"/>
        <end position="128"/>
    </location>
</feature>
<protein>
    <recommendedName>
        <fullName evidence="1">MSL3 chromodomain-like domain-containing protein</fullName>
    </recommendedName>
</protein>
<dbReference type="Gene3D" id="2.30.30.140">
    <property type="match status" value="1"/>
</dbReference>
<gene>
    <name evidence="2" type="ORF">CTEN210_18314</name>
</gene>
<name>A0AAD3DCG7_9STRA</name>
<dbReference type="SUPFAM" id="SSF54160">
    <property type="entry name" value="Chromo domain-like"/>
    <property type="match status" value="1"/>
</dbReference>
<proteinExistence type="predicted"/>
<dbReference type="EMBL" id="BLLK01000075">
    <property type="protein sequence ID" value="GFH61838.1"/>
    <property type="molecule type" value="Genomic_DNA"/>
</dbReference>
<sequence length="329" mass="38566">MSQFKDECKTARFLYELERDATVFYRHATPREIKIRAKALFENRMPKKKHTNRKIQNDDDETMKEDDDVYVYTQLWHAKIKDIREDMSGKKQYHVHYYLFSKSYDEWVDEAQLIPKNKETTELFKQLDTSQDKDECSDDDEKVYDEEISVPLATNHGVKRLRRVHLTPPQSPNNEEEGMNIAVTPPDNAEDCTTEIEETPPTTDQVPPTLTPCSLLDTVNEARSKCERLIEKEEDPNFSFFDTLPRDLIKIDSAKWVQMVLKNFFKDDFINFFENEGMDVIESDIRKMRQLSSKYGGEMSEQTANGNIKRLKEARKHLLACIESLAEDL</sequence>
<accession>A0AAD3DCG7</accession>
<reference evidence="2 3" key="1">
    <citation type="journal article" date="2021" name="Sci. Rep.">
        <title>The genome of the diatom Chaetoceros tenuissimus carries an ancient integrated fragment of an extant virus.</title>
        <authorList>
            <person name="Hongo Y."/>
            <person name="Kimura K."/>
            <person name="Takaki Y."/>
            <person name="Yoshida Y."/>
            <person name="Baba S."/>
            <person name="Kobayashi G."/>
            <person name="Nagasaki K."/>
            <person name="Hano T."/>
            <person name="Tomaru Y."/>
        </authorList>
    </citation>
    <scope>NUCLEOTIDE SEQUENCE [LARGE SCALE GENOMIC DNA]</scope>
    <source>
        <strain evidence="2 3">NIES-3715</strain>
    </source>
</reference>
<dbReference type="InterPro" id="IPR053820">
    <property type="entry name" value="MSL3_chromo-like"/>
</dbReference>
<organism evidence="2 3">
    <name type="scientific">Chaetoceros tenuissimus</name>
    <dbReference type="NCBI Taxonomy" id="426638"/>
    <lineage>
        <taxon>Eukaryota</taxon>
        <taxon>Sar</taxon>
        <taxon>Stramenopiles</taxon>
        <taxon>Ochrophyta</taxon>
        <taxon>Bacillariophyta</taxon>
        <taxon>Coscinodiscophyceae</taxon>
        <taxon>Chaetocerotophycidae</taxon>
        <taxon>Chaetocerotales</taxon>
        <taxon>Chaetocerotaceae</taxon>
        <taxon>Chaetoceros</taxon>
    </lineage>
</organism>
<comment type="caution">
    <text evidence="2">The sequence shown here is derived from an EMBL/GenBank/DDBJ whole genome shotgun (WGS) entry which is preliminary data.</text>
</comment>
<dbReference type="AlphaFoldDB" id="A0AAD3DCG7"/>
<keyword evidence="3" id="KW-1185">Reference proteome</keyword>
<dbReference type="Proteomes" id="UP001054902">
    <property type="component" value="Unassembled WGS sequence"/>
</dbReference>
<evidence type="ECO:0000313" key="2">
    <source>
        <dbReference type="EMBL" id="GFH61838.1"/>
    </source>
</evidence>
<evidence type="ECO:0000259" key="1">
    <source>
        <dbReference type="Pfam" id="PF22732"/>
    </source>
</evidence>